<protein>
    <submittedName>
        <fullName evidence="2">Uncharacterized protein</fullName>
    </submittedName>
</protein>
<evidence type="ECO:0000313" key="2">
    <source>
        <dbReference type="EMBL" id="WAQ91391.1"/>
    </source>
</evidence>
<evidence type="ECO:0000313" key="3">
    <source>
        <dbReference type="Proteomes" id="UP001164743"/>
    </source>
</evidence>
<name>A0ABY7D4X6_9BASI</name>
<organism evidence="2 3">
    <name type="scientific">Puccinia triticina</name>
    <dbReference type="NCBI Taxonomy" id="208348"/>
    <lineage>
        <taxon>Eukaryota</taxon>
        <taxon>Fungi</taxon>
        <taxon>Dikarya</taxon>
        <taxon>Basidiomycota</taxon>
        <taxon>Pucciniomycotina</taxon>
        <taxon>Pucciniomycetes</taxon>
        <taxon>Pucciniales</taxon>
        <taxon>Pucciniaceae</taxon>
        <taxon>Puccinia</taxon>
    </lineage>
</organism>
<dbReference type="RefSeq" id="XP_053026946.1">
    <property type="nucleotide sequence ID" value="XM_053162973.1"/>
</dbReference>
<feature type="region of interest" description="Disordered" evidence="1">
    <location>
        <begin position="1"/>
        <end position="43"/>
    </location>
</feature>
<sequence length="58" mass="6098">MAGTNSRAVTTRWGPTRGTESTPPALKAFPPTCTTFPGRKSPVAPTARQVSRLLVACV</sequence>
<gene>
    <name evidence="2" type="ORF">PtA15_14A274</name>
</gene>
<dbReference type="Proteomes" id="UP001164743">
    <property type="component" value="Chromosome 14A"/>
</dbReference>
<reference evidence="2" key="1">
    <citation type="submission" date="2022-10" db="EMBL/GenBank/DDBJ databases">
        <title>Puccinia triticina Genome sequencing and assembly.</title>
        <authorList>
            <person name="Li C."/>
        </authorList>
    </citation>
    <scope>NUCLEOTIDE SEQUENCE</scope>
    <source>
        <strain evidence="2">Pt15</strain>
    </source>
</reference>
<dbReference type="EMBL" id="CP110434">
    <property type="protein sequence ID" value="WAQ91391.1"/>
    <property type="molecule type" value="Genomic_DNA"/>
</dbReference>
<accession>A0ABY7D4X6</accession>
<keyword evidence="3" id="KW-1185">Reference proteome</keyword>
<dbReference type="GeneID" id="77803868"/>
<evidence type="ECO:0000256" key="1">
    <source>
        <dbReference type="SAM" id="MobiDB-lite"/>
    </source>
</evidence>
<proteinExistence type="predicted"/>